<proteinExistence type="predicted"/>
<evidence type="ECO:0000313" key="2">
    <source>
        <dbReference type="Proteomes" id="UP000054653"/>
    </source>
</evidence>
<evidence type="ECO:0000313" key="1">
    <source>
        <dbReference type="EMBL" id="KRY60591.1"/>
    </source>
</evidence>
<sequence>MQMYIQKSTIVVVPEYDTILHSENAQHEFHYEPIYPSLLNSVSCATSYGAPSMRIAIIYLPHHRLNLTLFIKDEFQKLIKPQVVLSCSFVHAAVPTFQMVVVNEGQFAVEVCV</sequence>
<dbReference type="Proteomes" id="UP000054653">
    <property type="component" value="Unassembled WGS sequence"/>
</dbReference>
<comment type="caution">
    <text evidence="1">The sequence shown here is derived from an EMBL/GenBank/DDBJ whole genome shotgun (WGS) entry which is preliminary data.</text>
</comment>
<protein>
    <submittedName>
        <fullName evidence="1">Uncharacterized protein</fullName>
    </submittedName>
</protein>
<dbReference type="EMBL" id="JYDI01000005">
    <property type="protein sequence ID" value="KRY60591.1"/>
    <property type="molecule type" value="Genomic_DNA"/>
</dbReference>
<reference evidence="1 2" key="1">
    <citation type="submission" date="2015-01" db="EMBL/GenBank/DDBJ databases">
        <title>Evolution of Trichinella species and genotypes.</title>
        <authorList>
            <person name="Korhonen P.K."/>
            <person name="Edoardo P."/>
            <person name="Giuseppe L.R."/>
            <person name="Gasser R.B."/>
        </authorList>
    </citation>
    <scope>NUCLEOTIDE SEQUENCE [LARGE SCALE GENOMIC DNA]</scope>
    <source>
        <strain evidence="1">ISS120</strain>
    </source>
</reference>
<accession>A0A0V1DGG1</accession>
<gene>
    <name evidence="1" type="ORF">T03_14522</name>
</gene>
<keyword evidence="2" id="KW-1185">Reference proteome</keyword>
<organism evidence="1 2">
    <name type="scientific">Trichinella britovi</name>
    <name type="common">Parasitic roundworm</name>
    <dbReference type="NCBI Taxonomy" id="45882"/>
    <lineage>
        <taxon>Eukaryota</taxon>
        <taxon>Metazoa</taxon>
        <taxon>Ecdysozoa</taxon>
        <taxon>Nematoda</taxon>
        <taxon>Enoplea</taxon>
        <taxon>Dorylaimia</taxon>
        <taxon>Trichinellida</taxon>
        <taxon>Trichinellidae</taxon>
        <taxon>Trichinella</taxon>
    </lineage>
</organism>
<name>A0A0V1DGG1_TRIBR</name>
<dbReference type="AlphaFoldDB" id="A0A0V1DGG1"/>